<dbReference type="EMBL" id="AWVF01000175">
    <property type="protein sequence ID" value="ERJ96225.1"/>
    <property type="molecule type" value="Genomic_DNA"/>
</dbReference>
<protein>
    <submittedName>
        <fullName evidence="1">Uncharacterized protein</fullName>
    </submittedName>
</protein>
<evidence type="ECO:0000313" key="2">
    <source>
        <dbReference type="Proteomes" id="UP000016662"/>
    </source>
</evidence>
<dbReference type="Proteomes" id="UP000016662">
    <property type="component" value="Unassembled WGS sequence"/>
</dbReference>
<dbReference type="PATRIC" id="fig|411473.3.peg.1104"/>
<sequence>MVYDTETERYVPKWRLEEYPGINRDFKLLYYSPKRKQYRELDFEGNYAAKRLGFLMDERPEQLEQMLNDGTLYLHLMRIQQKAVKVVWDQIILWEQTDSEFLLTTANGDFLKKAGLLENFKARAEELMYPAVIYV</sequence>
<dbReference type="HOGENOM" id="CLU_1884253_0_0_9"/>
<proteinExistence type="predicted"/>
<dbReference type="STRING" id="411473.RUMCAL_01360"/>
<organism evidence="1 2">
    <name type="scientific">Ruminococcus callidus ATCC 27760</name>
    <dbReference type="NCBI Taxonomy" id="411473"/>
    <lineage>
        <taxon>Bacteria</taxon>
        <taxon>Bacillati</taxon>
        <taxon>Bacillota</taxon>
        <taxon>Clostridia</taxon>
        <taxon>Eubacteriales</taxon>
        <taxon>Oscillospiraceae</taxon>
        <taxon>Ruminococcus</taxon>
    </lineage>
</organism>
<gene>
    <name evidence="1" type="ORF">RUMCAL_01360</name>
</gene>
<dbReference type="AlphaFoldDB" id="U2KVW9"/>
<comment type="caution">
    <text evidence="1">The sequence shown here is derived from an EMBL/GenBank/DDBJ whole genome shotgun (WGS) entry which is preliminary data.</text>
</comment>
<name>U2KVW9_9FIRM</name>
<accession>U2KVW9</accession>
<reference evidence="1 2" key="1">
    <citation type="submission" date="2013-07" db="EMBL/GenBank/DDBJ databases">
        <authorList>
            <person name="Weinstock G."/>
            <person name="Sodergren E."/>
            <person name="Wylie T."/>
            <person name="Fulton L."/>
            <person name="Fulton R."/>
            <person name="Fronick C."/>
            <person name="O'Laughlin M."/>
            <person name="Godfrey J."/>
            <person name="Miner T."/>
            <person name="Herter B."/>
            <person name="Appelbaum E."/>
            <person name="Cordes M."/>
            <person name="Lek S."/>
            <person name="Wollam A."/>
            <person name="Pepin K.H."/>
            <person name="Palsikar V.B."/>
            <person name="Mitreva M."/>
            <person name="Wilson R.K."/>
        </authorList>
    </citation>
    <scope>NUCLEOTIDE SEQUENCE [LARGE SCALE GENOMIC DNA]</scope>
    <source>
        <strain evidence="1 2">ATCC 27760</strain>
    </source>
</reference>
<evidence type="ECO:0000313" key="1">
    <source>
        <dbReference type="EMBL" id="ERJ96225.1"/>
    </source>
</evidence>
<keyword evidence="2" id="KW-1185">Reference proteome</keyword>